<protein>
    <submittedName>
        <fullName evidence="1">DUF1488 domain-containing protein</fullName>
    </submittedName>
</protein>
<organism evidence="1 2">
    <name type="scientific">Sedimenticola selenatireducens</name>
    <dbReference type="NCBI Taxonomy" id="191960"/>
    <lineage>
        <taxon>Bacteria</taxon>
        <taxon>Pseudomonadati</taxon>
        <taxon>Pseudomonadota</taxon>
        <taxon>Gammaproteobacteria</taxon>
        <taxon>Chromatiales</taxon>
        <taxon>Sedimenticolaceae</taxon>
        <taxon>Sedimenticola</taxon>
    </lineage>
</organism>
<accession>A0A2N6CW65</accession>
<dbReference type="RefSeq" id="WP_029131966.1">
    <property type="nucleotide sequence ID" value="NZ_CBDUFW010000067.1"/>
</dbReference>
<comment type="caution">
    <text evidence="1">The sequence shown here is derived from an EMBL/GenBank/DDBJ whole genome shotgun (WGS) entry which is preliminary data.</text>
</comment>
<dbReference type="Gene3D" id="3.30.160.140">
    <property type="entry name" value="Shew3726-like"/>
    <property type="match status" value="1"/>
</dbReference>
<evidence type="ECO:0000313" key="2">
    <source>
        <dbReference type="Proteomes" id="UP000235015"/>
    </source>
</evidence>
<dbReference type="EMBL" id="PKUN01000014">
    <property type="protein sequence ID" value="PLX61512.1"/>
    <property type="molecule type" value="Genomic_DNA"/>
</dbReference>
<evidence type="ECO:0000313" key="1">
    <source>
        <dbReference type="EMBL" id="PLX61512.1"/>
    </source>
</evidence>
<dbReference type="AlphaFoldDB" id="A0A2N6CW65"/>
<name>A0A2N6CW65_9GAMM</name>
<dbReference type="Pfam" id="PF07369">
    <property type="entry name" value="DUF1488"/>
    <property type="match status" value="1"/>
</dbReference>
<dbReference type="Proteomes" id="UP000235015">
    <property type="component" value="Unassembled WGS sequence"/>
</dbReference>
<sequence>MQLTRYQTTSPGETVISFPRLECWNAKTKVATVAADVNKKRVLCRIPLTLLRERFGASPEEPMQAVTTHRLTIQEAARKLIENESFEEDGSVWIGAQDI</sequence>
<dbReference type="InterPro" id="IPR009962">
    <property type="entry name" value="DUF1488"/>
</dbReference>
<gene>
    <name evidence="1" type="ORF">C0630_10090</name>
</gene>
<reference evidence="1 2" key="1">
    <citation type="submission" date="2017-11" db="EMBL/GenBank/DDBJ databases">
        <title>Genome-resolved metagenomics identifies genetic mobility, metabolic interactions, and unexpected diversity in perchlorate-reducing communities.</title>
        <authorList>
            <person name="Barnum T.P."/>
            <person name="Figueroa I.A."/>
            <person name="Carlstrom C.I."/>
            <person name="Lucas L.N."/>
            <person name="Engelbrektson A.L."/>
            <person name="Coates J.D."/>
        </authorList>
    </citation>
    <scope>NUCLEOTIDE SEQUENCE [LARGE SCALE GENOMIC DNA]</scope>
    <source>
        <strain evidence="1">BM301</strain>
    </source>
</reference>
<proteinExistence type="predicted"/>
<dbReference type="SUPFAM" id="SSF160272">
    <property type="entry name" value="Shew3726-like"/>
    <property type="match status" value="1"/>
</dbReference>
<dbReference type="InterPro" id="IPR036692">
    <property type="entry name" value="Shew3726-like_sf"/>
</dbReference>